<evidence type="ECO:0000313" key="2">
    <source>
        <dbReference type="EMBL" id="KUO14336.1"/>
    </source>
</evidence>
<feature type="compositionally biased region" description="Low complexity" evidence="1">
    <location>
        <begin position="113"/>
        <end position="130"/>
    </location>
</feature>
<dbReference type="AlphaFoldDB" id="A0A101UPE2"/>
<keyword evidence="3" id="KW-1185">Reference proteome</keyword>
<evidence type="ECO:0000313" key="3">
    <source>
        <dbReference type="Proteomes" id="UP000053260"/>
    </source>
</evidence>
<gene>
    <name evidence="2" type="ORF">AQJ91_47475</name>
</gene>
<evidence type="ECO:0000256" key="1">
    <source>
        <dbReference type="SAM" id="MobiDB-lite"/>
    </source>
</evidence>
<dbReference type="Proteomes" id="UP000053260">
    <property type="component" value="Unassembled WGS sequence"/>
</dbReference>
<dbReference type="RefSeq" id="WP_067036381.1">
    <property type="nucleotide sequence ID" value="NZ_KQ949148.1"/>
</dbReference>
<sequence length="137" mass="12906">MEAAFDLGYGGCGCAAQQVHRAEPDVDEGGDPGRAVVLEGVVEGGAEAVLGSIEVAVGESGQAGVGACLAADLGVVLTGGDAVGLGPIRGGGGVVAGGVRHGGSGQVDAAALPGREVGGEAPVGEAGAEAELPRSHQ</sequence>
<proteinExistence type="predicted"/>
<name>A0A101UPE2_9ACTN</name>
<reference evidence="2 3" key="1">
    <citation type="submission" date="2015-10" db="EMBL/GenBank/DDBJ databases">
        <title>Draft genome sequence of Streptomyces sp. RV15, isolated from a marine sponge.</title>
        <authorList>
            <person name="Ruckert C."/>
            <person name="Abdelmohsen U.R."/>
            <person name="Winkler A."/>
            <person name="Hentschel U."/>
            <person name="Kalinowski J."/>
            <person name="Kampfer P."/>
            <person name="Glaeser S."/>
        </authorList>
    </citation>
    <scope>NUCLEOTIDE SEQUENCE [LARGE SCALE GENOMIC DNA]</scope>
    <source>
        <strain evidence="2 3">RV15</strain>
    </source>
</reference>
<feature type="region of interest" description="Disordered" evidence="1">
    <location>
        <begin position="106"/>
        <end position="137"/>
    </location>
</feature>
<protein>
    <submittedName>
        <fullName evidence="2">Uncharacterized protein</fullName>
    </submittedName>
</protein>
<accession>A0A101UPE2</accession>
<dbReference type="EMBL" id="LMXB01000158">
    <property type="protein sequence ID" value="KUO14336.1"/>
    <property type="molecule type" value="Genomic_DNA"/>
</dbReference>
<comment type="caution">
    <text evidence="2">The sequence shown here is derived from an EMBL/GenBank/DDBJ whole genome shotgun (WGS) entry which is preliminary data.</text>
</comment>
<organism evidence="2 3">
    <name type="scientific">Streptomyces dysideae</name>
    <dbReference type="NCBI Taxonomy" id="909626"/>
    <lineage>
        <taxon>Bacteria</taxon>
        <taxon>Bacillati</taxon>
        <taxon>Actinomycetota</taxon>
        <taxon>Actinomycetes</taxon>
        <taxon>Kitasatosporales</taxon>
        <taxon>Streptomycetaceae</taxon>
        <taxon>Streptomyces</taxon>
    </lineage>
</organism>